<accession>A0ABW3A0V6</accession>
<reference evidence="3" key="1">
    <citation type="journal article" date="2019" name="Int. J. Syst. Evol. Microbiol.">
        <title>The Global Catalogue of Microorganisms (GCM) 10K type strain sequencing project: providing services to taxonomists for standard genome sequencing and annotation.</title>
        <authorList>
            <consortium name="The Broad Institute Genomics Platform"/>
            <consortium name="The Broad Institute Genome Sequencing Center for Infectious Disease"/>
            <person name="Wu L."/>
            <person name="Ma J."/>
        </authorList>
    </citation>
    <scope>NUCLEOTIDE SEQUENCE [LARGE SCALE GENOMIC DNA]</scope>
    <source>
        <strain evidence="3">JCM 32148</strain>
    </source>
</reference>
<organism evidence="2 3">
    <name type="scientific">Micromonospora azadirachtae</name>
    <dbReference type="NCBI Taxonomy" id="1970735"/>
    <lineage>
        <taxon>Bacteria</taxon>
        <taxon>Bacillati</taxon>
        <taxon>Actinomycetota</taxon>
        <taxon>Actinomycetes</taxon>
        <taxon>Micromonosporales</taxon>
        <taxon>Micromonosporaceae</taxon>
        <taxon>Micromonospora</taxon>
    </lineage>
</organism>
<feature type="transmembrane region" description="Helical" evidence="1">
    <location>
        <begin position="37"/>
        <end position="57"/>
    </location>
</feature>
<evidence type="ECO:0000313" key="3">
    <source>
        <dbReference type="Proteomes" id="UP001597053"/>
    </source>
</evidence>
<keyword evidence="1" id="KW-1133">Transmembrane helix</keyword>
<proteinExistence type="predicted"/>
<name>A0ABW3A0V6_9ACTN</name>
<keyword evidence="3" id="KW-1185">Reference proteome</keyword>
<sequence>MRDELTFVDRVHQDLRDVRWPDPEEIRARARRRTRRNIAAAIVLVALAGTSAVALVAPGRPSIPPASSAAPSTSPRTEITSDALLRPADIGFASASEQLTESGLAEPIRIDDMLEVCRTSQGRSAAGASRWSRSQTLLRERPPGVALNPSDVLAMQDVYRLTREGAESFFADLDETVAPCAQWRSVGPYETNGRSGTAEALHRWAIVQRGFAGDDAVMLSHTVSQPRDVKTGEAFGDVPRPTFKAVVRVGDLIAVLSLGRDGTEAELLQLAVVAAARMCRAANPGC</sequence>
<gene>
    <name evidence="2" type="ORF">ACFQZ8_11180</name>
</gene>
<dbReference type="EMBL" id="JBHTHM010000428">
    <property type="protein sequence ID" value="MFD0784472.1"/>
    <property type="molecule type" value="Genomic_DNA"/>
</dbReference>
<keyword evidence="1" id="KW-0472">Membrane</keyword>
<comment type="caution">
    <text evidence="2">The sequence shown here is derived from an EMBL/GenBank/DDBJ whole genome shotgun (WGS) entry which is preliminary data.</text>
</comment>
<evidence type="ECO:0000256" key="1">
    <source>
        <dbReference type="SAM" id="Phobius"/>
    </source>
</evidence>
<keyword evidence="1" id="KW-0812">Transmembrane</keyword>
<protein>
    <recommendedName>
        <fullName evidence="4">PknH-like extracellular domain-containing protein</fullName>
    </recommendedName>
</protein>
<evidence type="ECO:0008006" key="4">
    <source>
        <dbReference type="Google" id="ProtNLM"/>
    </source>
</evidence>
<dbReference type="Proteomes" id="UP001597053">
    <property type="component" value="Unassembled WGS sequence"/>
</dbReference>
<evidence type="ECO:0000313" key="2">
    <source>
        <dbReference type="EMBL" id="MFD0784472.1"/>
    </source>
</evidence>